<dbReference type="PANTHER" id="PTHR33055">
    <property type="entry name" value="TRANSPOSASE FOR INSERTION SEQUENCE ELEMENT IS1111A"/>
    <property type="match status" value="1"/>
</dbReference>
<dbReference type="eggNOG" id="COG3547">
    <property type="taxonomic scope" value="Bacteria"/>
</dbReference>
<evidence type="ECO:0000259" key="2">
    <source>
        <dbReference type="Pfam" id="PF02371"/>
    </source>
</evidence>
<feature type="domain" description="Transposase IS110-like N-terminal" evidence="1">
    <location>
        <begin position="7"/>
        <end position="164"/>
    </location>
</feature>
<evidence type="ECO:0000313" key="5">
    <source>
        <dbReference type="Proteomes" id="UP000009256"/>
    </source>
</evidence>
<dbReference type="GO" id="GO:0003677">
    <property type="term" value="F:DNA binding"/>
    <property type="evidence" value="ECO:0007669"/>
    <property type="project" value="InterPro"/>
</dbReference>
<gene>
    <name evidence="3" type="ordered locus">Calkr_0924</name>
    <name evidence="4" type="ordered locus">Calkr_2454</name>
</gene>
<reference key="1">
    <citation type="submission" date="2010-11" db="EMBL/GenBank/DDBJ databases">
        <title>Complete sequence of chromosome of Caldicellulosiruptor kristjanssonii 177R1B.</title>
        <authorList>
            <consortium name="US DOE Joint Genome Institute"/>
            <person name="Lucas S."/>
            <person name="Copeland A."/>
            <person name="Lapidus A."/>
            <person name="Cheng J.-F."/>
            <person name="Bruce D."/>
            <person name="Goodwin L."/>
            <person name="Pitluck S."/>
            <person name="Davenport K."/>
            <person name="Detter J.C."/>
            <person name="Han C."/>
            <person name="Tapia R."/>
            <person name="Land M."/>
            <person name="Hauser L."/>
            <person name="Jeffries C."/>
            <person name="Kyrpides N."/>
            <person name="Ivanova N."/>
            <person name="Mikhailova N."/>
            <person name="Blumer-Schuette S.E."/>
            <person name="Kelly R.M."/>
            <person name="Woyke T."/>
        </authorList>
    </citation>
    <scope>NUCLEOTIDE SEQUENCE</scope>
    <source>
        <strain>177R1B</strain>
    </source>
</reference>
<dbReference type="KEGG" id="cki:Calkr_2454"/>
<dbReference type="GO" id="GO:0004803">
    <property type="term" value="F:transposase activity"/>
    <property type="evidence" value="ECO:0007669"/>
    <property type="project" value="InterPro"/>
</dbReference>
<dbReference type="KEGG" id="cki:Calkr_0924"/>
<feature type="domain" description="Transposase IS116/IS110/IS902 C-terminal" evidence="2">
    <location>
        <begin position="283"/>
        <end position="361"/>
    </location>
</feature>
<dbReference type="Pfam" id="PF02371">
    <property type="entry name" value="Transposase_20"/>
    <property type="match status" value="1"/>
</dbReference>
<keyword evidence="5" id="KW-1185">Reference proteome</keyword>
<dbReference type="Proteomes" id="UP000009256">
    <property type="component" value="Chromosome"/>
</dbReference>
<protein>
    <submittedName>
        <fullName evidence="3">Transposase IS116/IS110/IS902 family protein</fullName>
    </submittedName>
</protein>
<dbReference type="PANTHER" id="PTHR33055:SF13">
    <property type="entry name" value="TRANSPOSASE"/>
    <property type="match status" value="1"/>
</dbReference>
<evidence type="ECO:0000313" key="4">
    <source>
        <dbReference type="EMBL" id="ADQ41889.1"/>
    </source>
</evidence>
<accession>E4S4S0</accession>
<evidence type="ECO:0000313" key="3">
    <source>
        <dbReference type="EMBL" id="ADQ40439.1"/>
    </source>
</evidence>
<dbReference type="GO" id="GO:0006313">
    <property type="term" value="P:DNA transposition"/>
    <property type="evidence" value="ECO:0007669"/>
    <property type="project" value="InterPro"/>
</dbReference>
<dbReference type="InterPro" id="IPR003346">
    <property type="entry name" value="Transposase_20"/>
</dbReference>
<dbReference type="AlphaFoldDB" id="E4S4S0"/>
<dbReference type="RefSeq" id="WP_013432257.1">
    <property type="nucleotide sequence ID" value="NC_014721.1"/>
</dbReference>
<reference evidence="3 5" key="2">
    <citation type="journal article" date="2011" name="J. Bacteriol.">
        <title>Complete genome sequences for the anaerobic, extremely thermophilic plant biomass-degrading bacteria Caldicellulosiruptor hydrothermalis, Caldicellulosiruptor kristjanssonii, Caldicellulosiruptor kronotskyensis, Caldicellulosiruptor owensenis, and Caldicellulosiruptor lactoaceticus.</title>
        <authorList>
            <person name="Blumer-Schuette S.E."/>
            <person name="Ozdemir I."/>
            <person name="Mistry D."/>
            <person name="Lucas S."/>
            <person name="Lapidus A."/>
            <person name="Cheng J.F."/>
            <person name="Goodwin L.A."/>
            <person name="Pitluck S."/>
            <person name="Land M.L."/>
            <person name="Hauser L.J."/>
            <person name="Woyke T."/>
            <person name="Mikhailova N."/>
            <person name="Pati A."/>
            <person name="Kyrpides N.C."/>
            <person name="Ivanova N."/>
            <person name="Detter J.C."/>
            <person name="Walston-Davenport K."/>
            <person name="Han S."/>
            <person name="Adams M.W."/>
            <person name="Kelly R.M."/>
        </authorList>
    </citation>
    <scope>NUCLEOTIDE SEQUENCE [LARGE SCALE GENOMIC DNA]</scope>
    <source>
        <strain evidence="5">ATCC 700853 / DSM 12137 / I77R1B</strain>
        <strain evidence="3">I77R1B</strain>
    </source>
</reference>
<name>E4S4S0_CALA7</name>
<dbReference type="Pfam" id="PF01548">
    <property type="entry name" value="DEDD_Tnp_IS110"/>
    <property type="match status" value="1"/>
</dbReference>
<evidence type="ECO:0000259" key="1">
    <source>
        <dbReference type="Pfam" id="PF01548"/>
    </source>
</evidence>
<organism evidence="3 5">
    <name type="scientific">Caldicellulosiruptor acetigenus (strain ATCC 700853 / DSM 12137 / I77R1B)</name>
    <name type="common">Caldicellulosiruptor kristjanssonii</name>
    <dbReference type="NCBI Taxonomy" id="632335"/>
    <lineage>
        <taxon>Bacteria</taxon>
        <taxon>Bacillati</taxon>
        <taxon>Bacillota</taxon>
        <taxon>Bacillota incertae sedis</taxon>
        <taxon>Caldicellulosiruptorales</taxon>
        <taxon>Caldicellulosiruptoraceae</taxon>
        <taxon>Caldicellulosiruptor</taxon>
    </lineage>
</organism>
<dbReference type="HOGENOM" id="CLU_036902_4_8_9"/>
<dbReference type="NCBIfam" id="NF033542">
    <property type="entry name" value="transpos_IS110"/>
    <property type="match status" value="1"/>
</dbReference>
<dbReference type="EMBL" id="CP002326">
    <property type="protein sequence ID" value="ADQ41889.1"/>
    <property type="molecule type" value="Genomic_DNA"/>
</dbReference>
<dbReference type="EMBL" id="CP002326">
    <property type="protein sequence ID" value="ADQ40439.1"/>
    <property type="molecule type" value="Genomic_DNA"/>
</dbReference>
<dbReference type="InterPro" id="IPR047650">
    <property type="entry name" value="Transpos_IS110"/>
</dbReference>
<proteinExistence type="predicted"/>
<dbReference type="InterPro" id="IPR002525">
    <property type="entry name" value="Transp_IS110-like_N"/>
</dbReference>
<sequence>MTERPIAGIDVAKNFSEMVVISPSCQIIARLQIKHQSSSDLKKAADILKKVEKDFAAAPVVVMESTGHYHKILFHYFTKIGLEVVILNPLQSDSIKNISIRKVKNDKIDAFRIAMLYKLNQSNIATLPLETIECLKRLCRQYYHFNDELIAYKNRLMSVVNQIMLNFREVFPDICSKTALAVLEKYPTPEDILNADRNELISVIQQNSHKSYLWACEKCELLYKKAQEFREISISDSANITMLKIYIDIIRTLEKNIQRIIEAIEGIIKENSQTGESILSTIELLQTIPGVGFISAVTILAEVGDFKKFSKPNKLVAYFGVDPSVVQSGQFVGTKNKMSKRGSEILRRVLFCVAFANIRTKRNNQPCNPVLYEYYQRKCQQKPKRVALGAVMRKIVCIIFAVMRDNKPFEFRTPEEHIQKYFSKAAVVNCK</sequence>
<dbReference type="OrthoDB" id="9811278at2"/>